<evidence type="ECO:0000313" key="1">
    <source>
        <dbReference type="Proteomes" id="UP000887579"/>
    </source>
</evidence>
<dbReference type="Proteomes" id="UP000887579">
    <property type="component" value="Unplaced"/>
</dbReference>
<reference evidence="2" key="1">
    <citation type="submission" date="2022-11" db="UniProtKB">
        <authorList>
            <consortium name="WormBaseParasite"/>
        </authorList>
    </citation>
    <scope>IDENTIFICATION</scope>
</reference>
<evidence type="ECO:0000313" key="2">
    <source>
        <dbReference type="WBParaSite" id="ES5_v2.g20612.t1"/>
    </source>
</evidence>
<dbReference type="WBParaSite" id="ES5_v2.g20612.t1">
    <property type="protein sequence ID" value="ES5_v2.g20612.t1"/>
    <property type="gene ID" value="ES5_v2.g20612"/>
</dbReference>
<accession>A0AC34FT47</accession>
<protein>
    <submittedName>
        <fullName evidence="2">Peptidase S1 domain-containing protein</fullName>
    </submittedName>
</protein>
<sequence>MFLPLISFFFFAFVATINGEGCGENCECGMSKNIEYYEDFNSNQNRILGGKNSDPKDWPFIAYFNSYDQACTATILNNQWILSAAHCKGEDESVQIRINGKAYKTEPIIPHEGFNEETFINDILLAKLTEPLIFSENVSSICLIKNITVSEMEIGAVAGFGQRFLRVKDINDTYNDEGLLNEDGEEIIFEPNELLRETPILIRDLGYCNITNSETQFCAGGANRGTTKGDSGGPLLVIRDHRWVQYGITSLGYFQGIPGDLLAMREKGTFTKVNAYCDWIAEKTSGEVTCQ</sequence>
<organism evidence="1 2">
    <name type="scientific">Panagrolaimus sp. ES5</name>
    <dbReference type="NCBI Taxonomy" id="591445"/>
    <lineage>
        <taxon>Eukaryota</taxon>
        <taxon>Metazoa</taxon>
        <taxon>Ecdysozoa</taxon>
        <taxon>Nematoda</taxon>
        <taxon>Chromadorea</taxon>
        <taxon>Rhabditida</taxon>
        <taxon>Tylenchina</taxon>
        <taxon>Panagrolaimomorpha</taxon>
        <taxon>Panagrolaimoidea</taxon>
        <taxon>Panagrolaimidae</taxon>
        <taxon>Panagrolaimus</taxon>
    </lineage>
</organism>
<proteinExistence type="predicted"/>
<name>A0AC34FT47_9BILA</name>